<organism evidence="1 2">
    <name type="scientific">Natronobacillus azotifigens</name>
    <dbReference type="NCBI Taxonomy" id="472978"/>
    <lineage>
        <taxon>Bacteria</taxon>
        <taxon>Bacillati</taxon>
        <taxon>Bacillota</taxon>
        <taxon>Bacilli</taxon>
        <taxon>Bacillales</taxon>
        <taxon>Bacillaceae</taxon>
        <taxon>Natronobacillus</taxon>
    </lineage>
</organism>
<evidence type="ECO:0000313" key="1">
    <source>
        <dbReference type="EMBL" id="MCZ0701932.1"/>
    </source>
</evidence>
<gene>
    <name evidence="1" type="ORF">OWO01_01735</name>
</gene>
<accession>A0A9J6R9I2</accession>
<dbReference type="Proteomes" id="UP001084197">
    <property type="component" value="Unassembled WGS sequence"/>
</dbReference>
<reference evidence="1" key="1">
    <citation type="submission" date="2022-11" db="EMBL/GenBank/DDBJ databases">
        <title>WGS of Natronobacillus azotifigens 24KS-1, an anaerobic diazotrophic haloalkaliphile from soda-rich habitats.</title>
        <authorList>
            <person name="Sorokin D.Y."/>
            <person name="Merkel A.Y."/>
        </authorList>
    </citation>
    <scope>NUCLEOTIDE SEQUENCE</scope>
    <source>
        <strain evidence="1">24KS-1</strain>
    </source>
</reference>
<evidence type="ECO:0000313" key="2">
    <source>
        <dbReference type="Proteomes" id="UP001084197"/>
    </source>
</evidence>
<dbReference type="RefSeq" id="WP_268778700.1">
    <property type="nucleotide sequence ID" value="NZ_JAPRAT010000002.1"/>
</dbReference>
<comment type="caution">
    <text evidence="1">The sequence shown here is derived from an EMBL/GenBank/DDBJ whole genome shotgun (WGS) entry which is preliminary data.</text>
</comment>
<name>A0A9J6R9I2_9BACI</name>
<keyword evidence="2" id="KW-1185">Reference proteome</keyword>
<dbReference type="EMBL" id="JAPRAT010000002">
    <property type="protein sequence ID" value="MCZ0701932.1"/>
    <property type="molecule type" value="Genomic_DNA"/>
</dbReference>
<sequence>MKKVIKTLIFMSFLFVITQQDLHATEIKALHFQEENVSIQNATQAYLTPSRLNGRTNTSYTLTVSTNVSGSVSFTFDPGITGVNPRTEPGSGSRNFSQEWTTRSLTTFTTGARVTSRDYGPSHWTYGTATIRY</sequence>
<protein>
    <submittedName>
        <fullName evidence="1">Uncharacterized protein</fullName>
    </submittedName>
</protein>
<dbReference type="AlphaFoldDB" id="A0A9J6R9I2"/>
<proteinExistence type="predicted"/>